<proteinExistence type="predicted"/>
<accession>A0A4R2IR03</accession>
<sequence length="170" mass="18673">MVEHEDSAAAVQRLHQELLARPDDNELRTQLAWALRRMTEESLATTVYQVRVIASQRQRDLCRDAAARIRDLAPWDGELQAFANGMSAEVEQGGRWIWERKPLAYTLAACFVAIGLALAVTGGLTDNIPLIVAAGVLSSAALAGVVLIFRKQAWRITAREAQPHLAYAGI</sequence>
<keyword evidence="3" id="KW-1185">Reference proteome</keyword>
<keyword evidence="1" id="KW-0472">Membrane</keyword>
<keyword evidence="1" id="KW-1133">Transmembrane helix</keyword>
<keyword evidence="1" id="KW-0812">Transmembrane</keyword>
<dbReference type="RefSeq" id="WP_132149563.1">
    <property type="nucleotide sequence ID" value="NZ_SLWR01000005.1"/>
</dbReference>
<dbReference type="AlphaFoldDB" id="A0A4R2IR03"/>
<comment type="caution">
    <text evidence="2">The sequence shown here is derived from an EMBL/GenBank/DDBJ whole genome shotgun (WGS) entry which is preliminary data.</text>
</comment>
<gene>
    <name evidence="2" type="ORF">EV646_105358</name>
</gene>
<feature type="transmembrane region" description="Helical" evidence="1">
    <location>
        <begin position="103"/>
        <end position="124"/>
    </location>
</feature>
<organism evidence="2 3">
    <name type="scientific">Kribbella antiqua</name>
    <dbReference type="NCBI Taxonomy" id="2512217"/>
    <lineage>
        <taxon>Bacteria</taxon>
        <taxon>Bacillati</taxon>
        <taxon>Actinomycetota</taxon>
        <taxon>Actinomycetes</taxon>
        <taxon>Propionibacteriales</taxon>
        <taxon>Kribbellaceae</taxon>
        <taxon>Kribbella</taxon>
    </lineage>
</organism>
<reference evidence="2 3" key="1">
    <citation type="journal article" date="2015" name="Stand. Genomic Sci.">
        <title>Genomic Encyclopedia of Bacterial and Archaeal Type Strains, Phase III: the genomes of soil and plant-associated and newly described type strains.</title>
        <authorList>
            <person name="Whitman W.B."/>
            <person name="Woyke T."/>
            <person name="Klenk H.P."/>
            <person name="Zhou Y."/>
            <person name="Lilburn T.G."/>
            <person name="Beck B.J."/>
            <person name="De Vos P."/>
            <person name="Vandamme P."/>
            <person name="Eisen J.A."/>
            <person name="Garrity G."/>
            <person name="Hugenholtz P."/>
            <person name="Kyrpides N.C."/>
        </authorList>
    </citation>
    <scope>NUCLEOTIDE SEQUENCE [LARGE SCALE GENOMIC DNA]</scope>
    <source>
        <strain evidence="2 3">VKM Ac-2541</strain>
    </source>
</reference>
<evidence type="ECO:0000256" key="1">
    <source>
        <dbReference type="SAM" id="Phobius"/>
    </source>
</evidence>
<dbReference type="Proteomes" id="UP000295573">
    <property type="component" value="Unassembled WGS sequence"/>
</dbReference>
<name>A0A4R2IR03_9ACTN</name>
<protein>
    <submittedName>
        <fullName evidence="2">Uncharacterized protein</fullName>
    </submittedName>
</protein>
<dbReference type="OrthoDB" id="3683482at2"/>
<feature type="transmembrane region" description="Helical" evidence="1">
    <location>
        <begin position="130"/>
        <end position="149"/>
    </location>
</feature>
<dbReference type="EMBL" id="SLWR01000005">
    <property type="protein sequence ID" value="TCO47801.1"/>
    <property type="molecule type" value="Genomic_DNA"/>
</dbReference>
<evidence type="ECO:0000313" key="2">
    <source>
        <dbReference type="EMBL" id="TCO47801.1"/>
    </source>
</evidence>
<evidence type="ECO:0000313" key="3">
    <source>
        <dbReference type="Proteomes" id="UP000295573"/>
    </source>
</evidence>